<comment type="caution">
    <text evidence="1">The sequence shown here is derived from an EMBL/GenBank/DDBJ whole genome shotgun (WGS) entry which is preliminary data.</text>
</comment>
<protein>
    <submittedName>
        <fullName evidence="1">Uncharacterized protein</fullName>
    </submittedName>
</protein>
<dbReference type="EMBL" id="BARV01040975">
    <property type="protein sequence ID" value="GAI47204.1"/>
    <property type="molecule type" value="Genomic_DNA"/>
</dbReference>
<organism evidence="1">
    <name type="scientific">marine sediment metagenome</name>
    <dbReference type="NCBI Taxonomy" id="412755"/>
    <lineage>
        <taxon>unclassified sequences</taxon>
        <taxon>metagenomes</taxon>
        <taxon>ecological metagenomes</taxon>
    </lineage>
</organism>
<gene>
    <name evidence="1" type="ORF">S06H3_62230</name>
</gene>
<accession>X1QV89</accession>
<sequence length="30" mass="3424">YKNLFLGFSKILLHNQNSIFITIESTPTAL</sequence>
<name>X1QV89_9ZZZZ</name>
<evidence type="ECO:0000313" key="1">
    <source>
        <dbReference type="EMBL" id="GAI47204.1"/>
    </source>
</evidence>
<proteinExistence type="predicted"/>
<feature type="non-terminal residue" evidence="1">
    <location>
        <position position="1"/>
    </location>
</feature>
<dbReference type="AlphaFoldDB" id="X1QV89"/>
<reference evidence="1" key="1">
    <citation type="journal article" date="2014" name="Front. Microbiol.">
        <title>High frequency of phylogenetically diverse reductive dehalogenase-homologous genes in deep subseafloor sedimentary metagenomes.</title>
        <authorList>
            <person name="Kawai M."/>
            <person name="Futagami T."/>
            <person name="Toyoda A."/>
            <person name="Takaki Y."/>
            <person name="Nishi S."/>
            <person name="Hori S."/>
            <person name="Arai W."/>
            <person name="Tsubouchi T."/>
            <person name="Morono Y."/>
            <person name="Uchiyama I."/>
            <person name="Ito T."/>
            <person name="Fujiyama A."/>
            <person name="Inagaki F."/>
            <person name="Takami H."/>
        </authorList>
    </citation>
    <scope>NUCLEOTIDE SEQUENCE</scope>
    <source>
        <strain evidence="1">Expedition CK06-06</strain>
    </source>
</reference>